<evidence type="ECO:0000313" key="2">
    <source>
        <dbReference type="EMBL" id="OLF08621.1"/>
    </source>
</evidence>
<feature type="domain" description="TGS" evidence="1">
    <location>
        <begin position="1"/>
        <end position="64"/>
    </location>
</feature>
<dbReference type="InterPro" id="IPR003749">
    <property type="entry name" value="ThiS/MoaD-like"/>
</dbReference>
<protein>
    <submittedName>
        <fullName evidence="2">Thiamine biosynthesis protein ThiS</fullName>
    </submittedName>
</protein>
<dbReference type="InterPro" id="IPR012675">
    <property type="entry name" value="Beta-grasp_dom_sf"/>
</dbReference>
<evidence type="ECO:0000313" key="3">
    <source>
        <dbReference type="Proteomes" id="UP000185596"/>
    </source>
</evidence>
<dbReference type="InterPro" id="IPR010035">
    <property type="entry name" value="Thi_S"/>
</dbReference>
<dbReference type="Pfam" id="PF02597">
    <property type="entry name" value="ThiS"/>
    <property type="match status" value="1"/>
</dbReference>
<dbReference type="PROSITE" id="PS51880">
    <property type="entry name" value="TGS"/>
    <property type="match status" value="1"/>
</dbReference>
<proteinExistence type="predicted"/>
<organism evidence="2 3">
    <name type="scientific">Actinophytocola xanthii</name>
    <dbReference type="NCBI Taxonomy" id="1912961"/>
    <lineage>
        <taxon>Bacteria</taxon>
        <taxon>Bacillati</taxon>
        <taxon>Actinomycetota</taxon>
        <taxon>Actinomycetes</taxon>
        <taxon>Pseudonocardiales</taxon>
        <taxon>Pseudonocardiaceae</taxon>
    </lineage>
</organism>
<dbReference type="STRING" id="1912961.BU204_33970"/>
<gene>
    <name evidence="2" type="ORF">BU204_33970</name>
</gene>
<keyword evidence="3" id="KW-1185">Reference proteome</keyword>
<dbReference type="NCBIfam" id="TIGR01683">
    <property type="entry name" value="thiS"/>
    <property type="match status" value="1"/>
</dbReference>
<reference evidence="2 3" key="1">
    <citation type="submission" date="2016-12" db="EMBL/GenBank/DDBJ databases">
        <title>The draft genome sequence of Actinophytocola sp. 11-183.</title>
        <authorList>
            <person name="Wang W."/>
            <person name="Yuan L."/>
        </authorList>
    </citation>
    <scope>NUCLEOTIDE SEQUENCE [LARGE SCALE GENOMIC DNA]</scope>
    <source>
        <strain evidence="2 3">11-183</strain>
    </source>
</reference>
<accession>A0A1Q8C2P9</accession>
<evidence type="ECO:0000259" key="1">
    <source>
        <dbReference type="PROSITE" id="PS51880"/>
    </source>
</evidence>
<dbReference type="InterPro" id="IPR016155">
    <property type="entry name" value="Mopterin_synth/thiamin_S_b"/>
</dbReference>
<dbReference type="InterPro" id="IPR004095">
    <property type="entry name" value="TGS"/>
</dbReference>
<dbReference type="Gene3D" id="3.10.20.30">
    <property type="match status" value="1"/>
</dbReference>
<dbReference type="CDD" id="cd00565">
    <property type="entry name" value="Ubl_ThiS"/>
    <property type="match status" value="1"/>
</dbReference>
<dbReference type="PANTHER" id="PTHR34472:SF1">
    <property type="entry name" value="SULFUR CARRIER PROTEIN THIS"/>
    <property type="match status" value="1"/>
</dbReference>
<dbReference type="Proteomes" id="UP000185596">
    <property type="component" value="Unassembled WGS sequence"/>
</dbReference>
<sequence>MIVMNVVVNGEERVLPAGATVADLLTELGLPSAGIAVAVNGEVVGRARHASTVLPDEALVEVLTAVQGG</sequence>
<dbReference type="PANTHER" id="PTHR34472">
    <property type="entry name" value="SULFUR CARRIER PROTEIN THIS"/>
    <property type="match status" value="1"/>
</dbReference>
<dbReference type="AlphaFoldDB" id="A0A1Q8C2P9"/>
<dbReference type="EMBL" id="MSIE01000092">
    <property type="protein sequence ID" value="OLF08621.1"/>
    <property type="molecule type" value="Genomic_DNA"/>
</dbReference>
<name>A0A1Q8C2P9_9PSEU</name>
<dbReference type="SUPFAM" id="SSF54285">
    <property type="entry name" value="MoaD/ThiS"/>
    <property type="match status" value="1"/>
</dbReference>
<comment type="caution">
    <text evidence="2">The sequence shown here is derived from an EMBL/GenBank/DDBJ whole genome shotgun (WGS) entry which is preliminary data.</text>
</comment>